<name>H8KL37_SOLCM</name>
<dbReference type="eggNOG" id="ENOG502Z8B7">
    <property type="taxonomic scope" value="Bacteria"/>
</dbReference>
<dbReference type="AlphaFoldDB" id="H8KL37"/>
<dbReference type="HOGENOM" id="CLU_056928_1_0_10"/>
<dbReference type="OrthoDB" id="1062680at2"/>
<protein>
    <recommendedName>
        <fullName evidence="3">DUF4249 domain-containing protein</fullName>
    </recommendedName>
</protein>
<organism evidence="1 2">
    <name type="scientific">Solitalea canadensis (strain ATCC 29591 / DSM 3403 / JCM 21819 / LMG 8368 / NBRC 15130 / NCIMB 12057 / USAM 9D)</name>
    <name type="common">Flexibacter canadensis</name>
    <dbReference type="NCBI Taxonomy" id="929556"/>
    <lineage>
        <taxon>Bacteria</taxon>
        <taxon>Pseudomonadati</taxon>
        <taxon>Bacteroidota</taxon>
        <taxon>Sphingobacteriia</taxon>
        <taxon>Sphingobacteriales</taxon>
        <taxon>Sphingobacteriaceae</taxon>
        <taxon>Solitalea</taxon>
    </lineage>
</organism>
<dbReference type="Pfam" id="PF14054">
    <property type="entry name" value="DUF4249"/>
    <property type="match status" value="1"/>
</dbReference>
<evidence type="ECO:0008006" key="3">
    <source>
        <dbReference type="Google" id="ProtNLM"/>
    </source>
</evidence>
<dbReference type="RefSeq" id="WP_014682342.1">
    <property type="nucleotide sequence ID" value="NC_017770.1"/>
</dbReference>
<reference evidence="1" key="1">
    <citation type="submission" date="2012-02" db="EMBL/GenBank/DDBJ databases">
        <title>The complete genome of Solitalea canadensis DSM 3403.</title>
        <authorList>
            <consortium name="US DOE Joint Genome Institute (JGI-PGF)"/>
            <person name="Lucas S."/>
            <person name="Copeland A."/>
            <person name="Lapidus A."/>
            <person name="Glavina del Rio T."/>
            <person name="Dalin E."/>
            <person name="Tice H."/>
            <person name="Bruce D."/>
            <person name="Goodwin L."/>
            <person name="Pitluck S."/>
            <person name="Peters L."/>
            <person name="Ovchinnikova G."/>
            <person name="Lu M."/>
            <person name="Kyrpides N."/>
            <person name="Mavromatis K."/>
            <person name="Ivanova N."/>
            <person name="Brettin T."/>
            <person name="Detter J.C."/>
            <person name="Han C."/>
            <person name="Larimer F."/>
            <person name="Land M."/>
            <person name="Hauser L."/>
            <person name="Markowitz V."/>
            <person name="Cheng J.-F."/>
            <person name="Hugenholtz P."/>
            <person name="Woyke T."/>
            <person name="Wu D."/>
            <person name="Spring S."/>
            <person name="Schroeder M."/>
            <person name="Kopitz M."/>
            <person name="Brambilla E."/>
            <person name="Klenk H.-P."/>
            <person name="Eisen J.A."/>
        </authorList>
    </citation>
    <scope>NUCLEOTIDE SEQUENCE</scope>
    <source>
        <strain evidence="1">DSM 3403</strain>
    </source>
</reference>
<evidence type="ECO:0000313" key="1">
    <source>
        <dbReference type="EMBL" id="AFD09120.1"/>
    </source>
</evidence>
<dbReference type="KEGG" id="scn:Solca_4130"/>
<evidence type="ECO:0000313" key="2">
    <source>
        <dbReference type="Proteomes" id="UP000007590"/>
    </source>
</evidence>
<dbReference type="STRING" id="929556.Solca_4130"/>
<dbReference type="Proteomes" id="UP000007590">
    <property type="component" value="Chromosome"/>
</dbReference>
<gene>
    <name evidence="1" type="ordered locus">Solca_4130</name>
</gene>
<proteinExistence type="predicted"/>
<dbReference type="InterPro" id="IPR025345">
    <property type="entry name" value="DUF4249"/>
</dbReference>
<dbReference type="EMBL" id="CP003349">
    <property type="protein sequence ID" value="AFD09120.1"/>
    <property type="molecule type" value="Genomic_DNA"/>
</dbReference>
<keyword evidence="2" id="KW-1185">Reference proteome</keyword>
<sequence length="396" mass="45597">MKNVYYSILGLGFLLFCLTLCTEPYTPPEIQGKHNYLVVDGFINSGTDSSFITLSRSKNIGDERLIEYENTAQMQLEGEAGSIHQFVLLKNGVYALPVLILNANANYRLRIKLKGKEYLSEQFPVTQSPEIDSISWKQDKNGVRILANTHDVTDKSRYYKWDFVETWEYVSKYESLYKYENGKLKRRNLATEDINRCWKTEVSHSVNLGTTAGLTKDVIYEVPIHTIPFSSFRLSRKYSILVKQYVVTPKAFDYWLNMKKNTEQPGSIFDPQPSQISSNIHCLTTPEEPVIGYIGAGTIKKQRIFVDKTQLLPHFRPNEYDACKIDSFYTVLPPWLGPGPDKDPDWVWHLFSNGKRLPIRVTYIPDTRDTICILSLKECVDCREKGGVTKKPDFWP</sequence>
<accession>H8KL37</accession>